<evidence type="ECO:0000313" key="3">
    <source>
        <dbReference type="Proteomes" id="UP001530315"/>
    </source>
</evidence>
<keyword evidence="3" id="KW-1185">Reference proteome</keyword>
<feature type="region of interest" description="Disordered" evidence="1">
    <location>
        <begin position="1"/>
        <end position="57"/>
    </location>
</feature>
<protein>
    <submittedName>
        <fullName evidence="2">Uncharacterized protein</fullName>
    </submittedName>
</protein>
<comment type="caution">
    <text evidence="2">The sequence shown here is derived from an EMBL/GenBank/DDBJ whole genome shotgun (WGS) entry which is preliminary data.</text>
</comment>
<feature type="compositionally biased region" description="Acidic residues" evidence="1">
    <location>
        <begin position="114"/>
        <end position="125"/>
    </location>
</feature>
<feature type="compositionally biased region" description="Acidic residues" evidence="1">
    <location>
        <begin position="81"/>
        <end position="90"/>
    </location>
</feature>
<evidence type="ECO:0000313" key="2">
    <source>
        <dbReference type="EMBL" id="KAL3765437.1"/>
    </source>
</evidence>
<feature type="region of interest" description="Disordered" evidence="1">
    <location>
        <begin position="79"/>
        <end position="125"/>
    </location>
</feature>
<organism evidence="2 3">
    <name type="scientific">Stephanodiscus triporus</name>
    <dbReference type="NCBI Taxonomy" id="2934178"/>
    <lineage>
        <taxon>Eukaryota</taxon>
        <taxon>Sar</taxon>
        <taxon>Stramenopiles</taxon>
        <taxon>Ochrophyta</taxon>
        <taxon>Bacillariophyta</taxon>
        <taxon>Coscinodiscophyceae</taxon>
        <taxon>Thalassiosirophycidae</taxon>
        <taxon>Stephanodiscales</taxon>
        <taxon>Stephanodiscaceae</taxon>
        <taxon>Stephanodiscus</taxon>
    </lineage>
</organism>
<name>A0ABD3MPP5_9STRA</name>
<reference evidence="2 3" key="1">
    <citation type="submission" date="2024-10" db="EMBL/GenBank/DDBJ databases">
        <title>Updated reference genomes for cyclostephanoid diatoms.</title>
        <authorList>
            <person name="Roberts W.R."/>
            <person name="Alverson A.J."/>
        </authorList>
    </citation>
    <scope>NUCLEOTIDE SEQUENCE [LARGE SCALE GENOMIC DNA]</scope>
    <source>
        <strain evidence="2 3">AJA276-08</strain>
    </source>
</reference>
<dbReference type="Proteomes" id="UP001530315">
    <property type="component" value="Unassembled WGS sequence"/>
</dbReference>
<accession>A0ABD3MPP5</accession>
<sequence length="313" mass="34263">MDEEDSKPAVASSTIPPRRDDDDDAPQQQQKRRKDNSGMAVVGLAPEEEKEEGAGGEICDVAEVLNFRPGDRLEVKWTIVGDEDDNDDHVDDAGGGGEGGEAKAAEGSAAAAPNDDDDDDEGDEEGGVTVWWAATLVKKTDRTHVLADEERGEGTVRVPIYELNYVPLEEHGFDSHSAEDVAFVSNTTLLNLSTDEIMTFRRAGEPSPPSSPAPSYEGEGEEAEGIAREFLGQDEMMAFMNRTMQRCLKNTGIDVKMRGLPMSQQLIMAERIRKAKEGMLERILEETGRMGTGEKVITEDVIRRCVAQMPGRY</sequence>
<dbReference type="AlphaFoldDB" id="A0ABD3MPP5"/>
<proteinExistence type="predicted"/>
<dbReference type="EMBL" id="JALLAZ020001752">
    <property type="protein sequence ID" value="KAL3765437.1"/>
    <property type="molecule type" value="Genomic_DNA"/>
</dbReference>
<evidence type="ECO:0000256" key="1">
    <source>
        <dbReference type="SAM" id="MobiDB-lite"/>
    </source>
</evidence>
<gene>
    <name evidence="2" type="ORF">ACHAW5_006930</name>
</gene>
<feature type="region of interest" description="Disordered" evidence="1">
    <location>
        <begin position="201"/>
        <end position="223"/>
    </location>
</feature>